<feature type="domain" description="MotA/TolQ/ExbB proton channel" evidence="9">
    <location>
        <begin position="225"/>
        <end position="295"/>
    </location>
</feature>
<feature type="transmembrane region" description="Helical" evidence="8">
    <location>
        <begin position="141"/>
        <end position="163"/>
    </location>
</feature>
<dbReference type="Pfam" id="PF01618">
    <property type="entry name" value="MotA_ExbB"/>
    <property type="match status" value="1"/>
</dbReference>
<keyword evidence="3 8" id="KW-0812">Transmembrane</keyword>
<proteinExistence type="inferred from homology"/>
<feature type="compositionally biased region" description="Low complexity" evidence="7">
    <location>
        <begin position="86"/>
        <end position="98"/>
    </location>
</feature>
<feature type="transmembrane region" description="Helical" evidence="8">
    <location>
        <begin position="221"/>
        <end position="242"/>
    </location>
</feature>
<gene>
    <name evidence="10" type="ORF">SAMN04488078_101459</name>
</gene>
<feature type="region of interest" description="Disordered" evidence="7">
    <location>
        <begin position="63"/>
        <end position="121"/>
    </location>
</feature>
<dbReference type="GO" id="GO:0015031">
    <property type="term" value="P:protein transport"/>
    <property type="evidence" value="ECO:0007669"/>
    <property type="project" value="UniProtKB-KW"/>
</dbReference>
<keyword evidence="6" id="KW-0653">Protein transport</keyword>
<dbReference type="OrthoDB" id="7863851at2"/>
<organism evidence="10 11">
    <name type="scientific">Antarctobacter heliothermus</name>
    <dbReference type="NCBI Taxonomy" id="74033"/>
    <lineage>
        <taxon>Bacteria</taxon>
        <taxon>Pseudomonadati</taxon>
        <taxon>Pseudomonadota</taxon>
        <taxon>Alphaproteobacteria</taxon>
        <taxon>Rhodobacterales</taxon>
        <taxon>Roseobacteraceae</taxon>
        <taxon>Antarctobacter</taxon>
    </lineage>
</organism>
<comment type="subcellular location">
    <subcellularLocation>
        <location evidence="1">Cell membrane</location>
        <topology evidence="1">Multi-pass membrane protein</topology>
    </subcellularLocation>
    <subcellularLocation>
        <location evidence="6">Membrane</location>
        <topology evidence="6">Multi-pass membrane protein</topology>
    </subcellularLocation>
</comment>
<reference evidence="10 11" key="1">
    <citation type="submission" date="2017-06" db="EMBL/GenBank/DDBJ databases">
        <authorList>
            <person name="Kim H.J."/>
            <person name="Triplett B.A."/>
        </authorList>
    </citation>
    <scope>NUCLEOTIDE SEQUENCE [LARGE SCALE GENOMIC DNA]</scope>
    <source>
        <strain evidence="10 11">DSM 11445</strain>
    </source>
</reference>
<evidence type="ECO:0000259" key="9">
    <source>
        <dbReference type="Pfam" id="PF01618"/>
    </source>
</evidence>
<dbReference type="AlphaFoldDB" id="A0A239EE79"/>
<dbReference type="RefSeq" id="WP_089277646.1">
    <property type="nucleotide sequence ID" value="NZ_FZON01000014.1"/>
</dbReference>
<evidence type="ECO:0000256" key="5">
    <source>
        <dbReference type="ARBA" id="ARBA00023136"/>
    </source>
</evidence>
<feature type="transmembrane region" description="Helical" evidence="8">
    <location>
        <begin position="20"/>
        <end position="37"/>
    </location>
</feature>
<comment type="similarity">
    <text evidence="6">Belongs to the exbB/tolQ family.</text>
</comment>
<evidence type="ECO:0000256" key="6">
    <source>
        <dbReference type="RuleBase" id="RU004057"/>
    </source>
</evidence>
<dbReference type="EMBL" id="FZON01000014">
    <property type="protein sequence ID" value="SNS42192.1"/>
    <property type="molecule type" value="Genomic_DNA"/>
</dbReference>
<protein>
    <submittedName>
        <fullName evidence="10">MotA/TolQ/ExbB proton channel family protein</fullName>
    </submittedName>
</protein>
<dbReference type="Proteomes" id="UP000198440">
    <property type="component" value="Unassembled WGS sequence"/>
</dbReference>
<evidence type="ECO:0000313" key="11">
    <source>
        <dbReference type="Proteomes" id="UP000198440"/>
    </source>
</evidence>
<keyword evidence="5 8" id="KW-0472">Membrane</keyword>
<evidence type="ECO:0000256" key="2">
    <source>
        <dbReference type="ARBA" id="ARBA00022475"/>
    </source>
</evidence>
<evidence type="ECO:0000256" key="4">
    <source>
        <dbReference type="ARBA" id="ARBA00022989"/>
    </source>
</evidence>
<evidence type="ECO:0000256" key="8">
    <source>
        <dbReference type="SAM" id="Phobius"/>
    </source>
</evidence>
<evidence type="ECO:0000256" key="3">
    <source>
        <dbReference type="ARBA" id="ARBA00022692"/>
    </source>
</evidence>
<accession>A0A239EE79</accession>
<keyword evidence="2" id="KW-1003">Cell membrane</keyword>
<dbReference type="GO" id="GO:0005886">
    <property type="term" value="C:plasma membrane"/>
    <property type="evidence" value="ECO:0007669"/>
    <property type="project" value="UniProtKB-SubCell"/>
</dbReference>
<sequence length="300" mass="31438">MTPLPRAEDQDLGTLPVRPWRSLLICAALVALTVALFRDLGLTDPRSIADAARDLGRTATSWMAGLGDTQPDAAPDGTPDAPPDAAPEVAPDAAPDAIPETKTPVAGPSDPAPQPDAASYTAPDDAGYPLLARLLGDPVRLVFAAGCLATMLFIAVQLICLAIDTRLVARHEARAGLLTPLAQLTRLFAARRLRLGHPERRRLDAFDLATEGDIIADPLRLGLTAFPMLGFLGTVVGLSGAIESLPGAIGNPDALQPVLSELHVAFDTTLLGLIGALICLIGAKTIDQAWDRLSRRAGLE</sequence>
<evidence type="ECO:0000313" key="10">
    <source>
        <dbReference type="EMBL" id="SNS42192.1"/>
    </source>
</evidence>
<keyword evidence="6" id="KW-0813">Transport</keyword>
<evidence type="ECO:0000256" key="1">
    <source>
        <dbReference type="ARBA" id="ARBA00004651"/>
    </source>
</evidence>
<keyword evidence="4 8" id="KW-1133">Transmembrane helix</keyword>
<feature type="transmembrane region" description="Helical" evidence="8">
    <location>
        <begin position="262"/>
        <end position="286"/>
    </location>
</feature>
<name>A0A239EE79_9RHOB</name>
<dbReference type="InterPro" id="IPR002898">
    <property type="entry name" value="MotA_ExbB_proton_chnl"/>
</dbReference>
<evidence type="ECO:0000256" key="7">
    <source>
        <dbReference type="SAM" id="MobiDB-lite"/>
    </source>
</evidence>